<dbReference type="STRING" id="2282107.A0A286UHZ0"/>
<feature type="compositionally biased region" description="Basic and acidic residues" evidence="1">
    <location>
        <begin position="204"/>
        <end position="213"/>
    </location>
</feature>
<evidence type="ECO:0000313" key="5">
    <source>
        <dbReference type="Proteomes" id="UP000217199"/>
    </source>
</evidence>
<dbReference type="EMBL" id="NBII01000004">
    <property type="protein sequence ID" value="PAV19221.1"/>
    <property type="molecule type" value="Genomic_DNA"/>
</dbReference>
<dbReference type="GO" id="GO:0008289">
    <property type="term" value="F:lipid binding"/>
    <property type="evidence" value="ECO:0007669"/>
    <property type="project" value="InterPro"/>
</dbReference>
<dbReference type="InterPro" id="IPR027842">
    <property type="entry name" value="HAM1-like_C"/>
</dbReference>
<feature type="compositionally biased region" description="Polar residues" evidence="1">
    <location>
        <begin position="220"/>
        <end position="233"/>
    </location>
</feature>
<feature type="compositionally biased region" description="Polar residues" evidence="1">
    <location>
        <begin position="1"/>
        <end position="12"/>
    </location>
</feature>
<feature type="domain" description="HAM1-like N-terminal" evidence="3">
    <location>
        <begin position="30"/>
        <end position="691"/>
    </location>
</feature>
<evidence type="ECO:0000256" key="1">
    <source>
        <dbReference type="SAM" id="MobiDB-lite"/>
    </source>
</evidence>
<proteinExistence type="predicted"/>
<dbReference type="InterPro" id="IPR017943">
    <property type="entry name" value="Bactericidal_perm-incr_a/b_dom"/>
</dbReference>
<feature type="compositionally biased region" description="Basic and acidic residues" evidence="1">
    <location>
        <begin position="296"/>
        <end position="321"/>
    </location>
</feature>
<organism evidence="4 5">
    <name type="scientific">Pyrrhoderma noxium</name>
    <dbReference type="NCBI Taxonomy" id="2282107"/>
    <lineage>
        <taxon>Eukaryota</taxon>
        <taxon>Fungi</taxon>
        <taxon>Dikarya</taxon>
        <taxon>Basidiomycota</taxon>
        <taxon>Agaricomycotina</taxon>
        <taxon>Agaricomycetes</taxon>
        <taxon>Hymenochaetales</taxon>
        <taxon>Hymenochaetaceae</taxon>
        <taxon>Pyrrhoderma</taxon>
    </lineage>
</organism>
<dbReference type="SUPFAM" id="SSF55394">
    <property type="entry name" value="Bactericidal permeability-increasing protein, BPI"/>
    <property type="match status" value="1"/>
</dbReference>
<feature type="region of interest" description="Disordered" evidence="1">
    <location>
        <begin position="250"/>
        <end position="321"/>
    </location>
</feature>
<gene>
    <name evidence="4" type="ORF">PNOK_0415400</name>
</gene>
<protein>
    <submittedName>
        <fullName evidence="4">Uncharacterized protein</fullName>
    </submittedName>
</protein>
<feature type="domain" description="HAM1-like C-terminal" evidence="2">
    <location>
        <begin position="703"/>
        <end position="847"/>
    </location>
</feature>
<feature type="region of interest" description="Disordered" evidence="1">
    <location>
        <begin position="1"/>
        <end position="44"/>
    </location>
</feature>
<dbReference type="Gene3D" id="3.15.10.10">
    <property type="entry name" value="Bactericidal permeability-increasing protein, domain 1"/>
    <property type="match status" value="1"/>
</dbReference>
<dbReference type="AlphaFoldDB" id="A0A286UHZ0"/>
<keyword evidence="5" id="KW-1185">Reference proteome</keyword>
<evidence type="ECO:0000259" key="2">
    <source>
        <dbReference type="Pfam" id="PF14613"/>
    </source>
</evidence>
<dbReference type="InterPro" id="IPR045967">
    <property type="entry name" value="HAM1-like_N"/>
</dbReference>
<dbReference type="PANTHER" id="PTHR31138">
    <property type="entry name" value="CHROMOSOME 19, WHOLE GENOME SHOTGUN SEQUENCE"/>
    <property type="match status" value="1"/>
</dbReference>
<evidence type="ECO:0000259" key="3">
    <source>
        <dbReference type="Pfam" id="PF19343"/>
    </source>
</evidence>
<dbReference type="Pfam" id="PF14613">
    <property type="entry name" value="HAM1_C"/>
    <property type="match status" value="1"/>
</dbReference>
<comment type="caution">
    <text evidence="4">The sequence shown here is derived from an EMBL/GenBank/DDBJ whole genome shotgun (WGS) entry which is preliminary data.</text>
</comment>
<accession>A0A286UHZ0</accession>
<evidence type="ECO:0000313" key="4">
    <source>
        <dbReference type="EMBL" id="PAV19221.1"/>
    </source>
</evidence>
<feature type="region of interest" description="Disordered" evidence="1">
    <location>
        <begin position="204"/>
        <end position="233"/>
    </location>
</feature>
<dbReference type="PANTHER" id="PTHR31138:SF1">
    <property type="entry name" value="PDZ DOMAIN-CONTAINING PROTEIN"/>
    <property type="match status" value="1"/>
</dbReference>
<dbReference type="OrthoDB" id="19394at2759"/>
<reference evidence="4 5" key="1">
    <citation type="journal article" date="2017" name="Mol. Ecol.">
        <title>Comparative and population genomic landscape of Phellinus noxius: A hypervariable fungus causing root rot in trees.</title>
        <authorList>
            <person name="Chung C.L."/>
            <person name="Lee T.J."/>
            <person name="Akiba M."/>
            <person name="Lee H.H."/>
            <person name="Kuo T.H."/>
            <person name="Liu D."/>
            <person name="Ke H.M."/>
            <person name="Yokoi T."/>
            <person name="Roa M.B."/>
            <person name="Lu M.J."/>
            <person name="Chang Y.Y."/>
            <person name="Ann P.J."/>
            <person name="Tsai J.N."/>
            <person name="Chen C.Y."/>
            <person name="Tzean S.S."/>
            <person name="Ota Y."/>
            <person name="Hattori T."/>
            <person name="Sahashi N."/>
            <person name="Liou R.F."/>
            <person name="Kikuchi T."/>
            <person name="Tsai I.J."/>
        </authorList>
    </citation>
    <scope>NUCLEOTIDE SEQUENCE [LARGE SCALE GENOMIC DNA]</scope>
    <source>
        <strain evidence="4 5">FFPRI411160</strain>
    </source>
</reference>
<name>A0A286UHZ0_9AGAM</name>
<dbReference type="Pfam" id="PF19343">
    <property type="entry name" value="HAM1_N"/>
    <property type="match status" value="1"/>
</dbReference>
<dbReference type="Proteomes" id="UP000217199">
    <property type="component" value="Unassembled WGS sequence"/>
</dbReference>
<sequence>MVMTAGNSNYSKTRSKMSLPIAPKDISEKPKSGAVTDPVDKQQKDADVDRKLRFYGVIEAFRDGRYPDNQQIDETLRYVLKHAPMDVNTLSAEGQRLVQDVRDIIETARKIVLEKNADELFQNFLWHTRAIDVSGAKQNPDEINPVNADKARRDGQEAVTHLRTLLTLVLTNAEARKLLADFALIGRDLFATGAVKAAEQIRPNQERLSRVDEAAPADTFHTSGGRTTQNPSETPVLEANVAGRTIQQHPHDEFGTGAQIKTEDGNVQSGGQMKDESLGFVDTIKGTGKDQITSRARAEGEQIKSEVDHTDDPGEKKETTKQGLKERFAGYKDQIISRVPQEHRDKASEHHERVKNFLSDEYFPEERRDQFIFRGKKVIVECQKHDDYQSAIRWLLGFLEEYAGHAHTTASKTSNSHAALKSQPALNQAFSEIRTLLERFADGKSFDNISQRVNVLYDDAREDENLRNWFKDVDAFARKCLLEAGYVLQPGCNEEGRKLRDSGRVFYDDKYKDHFDSVFSSIGTFFSAMGEDSLNARFGEDWARLTKDLLFDNEGELKFKPELWHDIRKTILPAVIDKVGYVPIPRVEYTDDTLDLVLENLTLSGRNLFPNVVTLESHNFVKFSPYNTIKDDQHHEIVLHFGQIQADMRDVAFYFHKKTGIPKIKDSGIADVVLGGEGLSATVHLASVSKDPSSVYKVKNVNVKVDTLKFSIRDSKHDTLYNTLRPLATGLVKRQIQKALGDALRTGLEYVDGQLVGVRDRMKEAKTSDEGSRMKVLQDLFNRKKEETDKASSSKSARNSQFKVVAKRDSVLLPEQGHPSGWVNRQQERLDAAKEGAGWRSRAFSIV</sequence>
<dbReference type="InParanoid" id="A0A286UHZ0"/>